<dbReference type="Proteomes" id="UP000283509">
    <property type="component" value="Unassembled WGS sequence"/>
</dbReference>
<dbReference type="FunFam" id="3.40.50.720:FF:000084">
    <property type="entry name" value="Short-chain dehydrogenase reductase"/>
    <property type="match status" value="1"/>
</dbReference>
<dbReference type="EMBL" id="QCYY01001148">
    <property type="protein sequence ID" value="ROT80149.1"/>
    <property type="molecule type" value="Genomic_DNA"/>
</dbReference>
<keyword evidence="4" id="KW-1185">Reference proteome</keyword>
<keyword evidence="2" id="KW-0560">Oxidoreductase</keyword>
<reference evidence="3 4" key="1">
    <citation type="submission" date="2018-04" db="EMBL/GenBank/DDBJ databases">
        <authorList>
            <person name="Zhang X."/>
            <person name="Yuan J."/>
            <person name="Li F."/>
            <person name="Xiang J."/>
        </authorList>
    </citation>
    <scope>NUCLEOTIDE SEQUENCE [LARGE SCALE GENOMIC DNA]</scope>
    <source>
        <tissue evidence="3">Muscle</tissue>
    </source>
</reference>
<dbReference type="InterPro" id="IPR002347">
    <property type="entry name" value="SDR_fam"/>
</dbReference>
<gene>
    <name evidence="3" type="ORF">C7M84_001116</name>
</gene>
<dbReference type="STRING" id="6689.A0A3R7SXL9"/>
<comment type="similarity">
    <text evidence="1">Belongs to the short-chain dehydrogenases/reductases (SDR) family.</text>
</comment>
<evidence type="ECO:0000256" key="1">
    <source>
        <dbReference type="ARBA" id="ARBA00006484"/>
    </source>
</evidence>
<reference evidence="3 4" key="2">
    <citation type="submission" date="2019-01" db="EMBL/GenBank/DDBJ databases">
        <title>The decoding of complex shrimp genome reveals the adaptation for benthos swimmer, frequently molting mechanism and breeding impact on genome.</title>
        <authorList>
            <person name="Sun Y."/>
            <person name="Gao Y."/>
            <person name="Yu Y."/>
        </authorList>
    </citation>
    <scope>NUCLEOTIDE SEQUENCE [LARGE SCALE GENOMIC DNA]</scope>
    <source>
        <tissue evidence="3">Muscle</tissue>
    </source>
</reference>
<sequence length="291" mass="31100">MTSRLALVTTGSEREWKVCERSSSSLTMATTATGRTAMPESQWGEGRVALVTGGARRVGRATVFALHRRGFNVVVHCNNSRTEAQAVADELNSIRPKSAHVISGDLSVAVAATAQRLVAEAQAQWGRLDLLVNNASLFFPTPIAEASEDTWTRLMNTNAMSPFFLMKAAAPHVKEVGGSIINIGDIGGETPTPPYFTIYSMTKAALIMATKQLAIELAPEIRVNYINPGAVIWPETDVGNTYQKEWLSRTPLGREGTGEDVAEAAVFLASPAAAYITGSSINVCGGRSVMT</sequence>
<dbReference type="GO" id="GO:0016491">
    <property type="term" value="F:oxidoreductase activity"/>
    <property type="evidence" value="ECO:0007669"/>
    <property type="project" value="UniProtKB-KW"/>
</dbReference>
<comment type="caution">
    <text evidence="3">The sequence shown here is derived from an EMBL/GenBank/DDBJ whole genome shotgun (WGS) entry which is preliminary data.</text>
</comment>
<dbReference type="OrthoDB" id="5956217at2759"/>
<dbReference type="AlphaFoldDB" id="A0A3R7SXL9"/>
<dbReference type="PANTHER" id="PTHR43639">
    <property type="entry name" value="OXIDOREDUCTASE, SHORT-CHAIN DEHYDROGENASE/REDUCTASE FAMILY (AFU_ORTHOLOGUE AFUA_5G02870)"/>
    <property type="match status" value="1"/>
</dbReference>
<evidence type="ECO:0000313" key="3">
    <source>
        <dbReference type="EMBL" id="ROT80149.1"/>
    </source>
</evidence>
<name>A0A3R7SXL9_PENVA</name>
<protein>
    <submittedName>
        <fullName evidence="3">Pteridine reductase</fullName>
    </submittedName>
</protein>
<organism evidence="3 4">
    <name type="scientific">Penaeus vannamei</name>
    <name type="common">Whiteleg shrimp</name>
    <name type="synonym">Litopenaeus vannamei</name>
    <dbReference type="NCBI Taxonomy" id="6689"/>
    <lineage>
        <taxon>Eukaryota</taxon>
        <taxon>Metazoa</taxon>
        <taxon>Ecdysozoa</taxon>
        <taxon>Arthropoda</taxon>
        <taxon>Crustacea</taxon>
        <taxon>Multicrustacea</taxon>
        <taxon>Malacostraca</taxon>
        <taxon>Eumalacostraca</taxon>
        <taxon>Eucarida</taxon>
        <taxon>Decapoda</taxon>
        <taxon>Dendrobranchiata</taxon>
        <taxon>Penaeoidea</taxon>
        <taxon>Penaeidae</taxon>
        <taxon>Penaeus</taxon>
    </lineage>
</organism>
<dbReference type="SUPFAM" id="SSF51735">
    <property type="entry name" value="NAD(P)-binding Rossmann-fold domains"/>
    <property type="match status" value="1"/>
</dbReference>
<dbReference type="InterPro" id="IPR036291">
    <property type="entry name" value="NAD(P)-bd_dom_sf"/>
</dbReference>
<dbReference type="Gene3D" id="3.40.50.720">
    <property type="entry name" value="NAD(P)-binding Rossmann-like Domain"/>
    <property type="match status" value="1"/>
</dbReference>
<proteinExistence type="inferred from homology"/>
<dbReference type="Pfam" id="PF13561">
    <property type="entry name" value="adh_short_C2"/>
    <property type="match status" value="1"/>
</dbReference>
<accession>A0A3R7SXL9</accession>
<evidence type="ECO:0000256" key="2">
    <source>
        <dbReference type="ARBA" id="ARBA00023002"/>
    </source>
</evidence>
<dbReference type="PANTHER" id="PTHR43639:SF1">
    <property type="entry name" value="SHORT-CHAIN DEHYDROGENASE_REDUCTASE FAMILY PROTEIN"/>
    <property type="match status" value="1"/>
</dbReference>
<evidence type="ECO:0000313" key="4">
    <source>
        <dbReference type="Proteomes" id="UP000283509"/>
    </source>
</evidence>
<dbReference type="PRINTS" id="PR00081">
    <property type="entry name" value="GDHRDH"/>
</dbReference>
<dbReference type="PRINTS" id="PR00080">
    <property type="entry name" value="SDRFAMILY"/>
</dbReference>